<dbReference type="InterPro" id="IPR024074">
    <property type="entry name" value="AS_cat/multimer_dom_body"/>
</dbReference>
<dbReference type="FunFam" id="3.40.50.620:FF:000019">
    <property type="entry name" value="Argininosuccinate synthase"/>
    <property type="match status" value="1"/>
</dbReference>
<protein>
    <recommendedName>
        <fullName evidence="3 9">Argininosuccinate synthase</fullName>
        <ecNumber evidence="3 9">6.3.4.5</ecNumber>
    </recommendedName>
    <alternativeName>
        <fullName evidence="9">Citrulline--aspartate ligase</fullName>
    </alternativeName>
</protein>
<evidence type="ECO:0000256" key="3">
    <source>
        <dbReference type="ARBA" id="ARBA00012286"/>
    </source>
</evidence>
<feature type="binding site" evidence="9">
    <location>
        <position position="116"/>
    </location>
    <ligand>
        <name>L-aspartate</name>
        <dbReference type="ChEBI" id="CHEBI:29991"/>
    </ligand>
</feature>
<evidence type="ECO:0000313" key="12">
    <source>
        <dbReference type="EMBL" id="PNC19922.1"/>
    </source>
</evidence>
<dbReference type="PANTHER" id="PTHR11587">
    <property type="entry name" value="ARGININOSUCCINATE SYNTHASE"/>
    <property type="match status" value="1"/>
</dbReference>
<feature type="binding site" evidence="9">
    <location>
        <position position="89"/>
    </location>
    <ligand>
        <name>L-citrulline</name>
        <dbReference type="ChEBI" id="CHEBI:57743"/>
    </ligand>
</feature>
<dbReference type="Pfam" id="PF20979">
    <property type="entry name" value="Arginosuc_syn_C"/>
    <property type="match status" value="1"/>
</dbReference>
<dbReference type="SUPFAM" id="SSF69864">
    <property type="entry name" value="Argininosuccinate synthetase, C-terminal domain"/>
    <property type="match status" value="1"/>
</dbReference>
<dbReference type="GO" id="GO:0004055">
    <property type="term" value="F:argininosuccinate synthase activity"/>
    <property type="evidence" value="ECO:0007669"/>
    <property type="project" value="UniProtKB-UniRule"/>
</dbReference>
<feature type="binding site" evidence="9">
    <location>
        <position position="84"/>
    </location>
    <ligand>
        <name>L-citrulline</name>
        <dbReference type="ChEBI" id="CHEBI:57743"/>
    </ligand>
</feature>
<keyword evidence="8 9" id="KW-0067">ATP-binding</keyword>
<dbReference type="Pfam" id="PF00764">
    <property type="entry name" value="Arginosuc_synth"/>
    <property type="match status" value="1"/>
</dbReference>
<dbReference type="EMBL" id="PJKA01000003">
    <property type="protein sequence ID" value="PNC19922.1"/>
    <property type="molecule type" value="Genomic_DNA"/>
</dbReference>
<keyword evidence="5 9" id="KW-0436">Ligase</keyword>
<proteinExistence type="inferred from homology"/>
<feature type="binding site" evidence="9">
    <location>
        <position position="186"/>
    </location>
    <ligand>
        <name>L-citrulline</name>
        <dbReference type="ChEBI" id="CHEBI:57743"/>
    </ligand>
</feature>
<sequence length="430" mass="47786">MKIVVAYSGGLDTSVLLKWLKEKYNAEIIAYCADVGQAEELDGLEAKALATGASKCFIGDLKEDFATNYIFPMMQANALYEGRYLLGTSIARPCISKDMVDLAIREGADAIAHGATGKGNDQVRFELAVNALAPNIKVIAPWRDPEFRQQFPGRTEMIAYAESHGIPIRQSLKKPYSMDRNLLHISFEAGMLEDTWYDGTTPADREMYKLSVSPEDAPDQAEYIQLLYEKGDVVGIQYDGLAALLKELDVTPQGERGGYTLLSPLGVMYVLNALGGKHGIGRVDIVENRFVGMKSRGIYETPGGTILLAAHRDIETITIDREVQKVRDSLIPEYATLVYNGFWFAPEREAIQALVTKSQETVNGEVRLKLYKGNVMYAGRRSPQSLYSEEIATMEGGHEELYNQDDAEGFIHLNGLRLKQFSRVNKPYGN</sequence>
<feature type="binding site" evidence="9">
    <location>
        <begin position="6"/>
        <end position="14"/>
    </location>
    <ligand>
        <name>ATP</name>
        <dbReference type="ChEBI" id="CHEBI:30616"/>
    </ligand>
</feature>
<evidence type="ECO:0000259" key="11">
    <source>
        <dbReference type="Pfam" id="PF20979"/>
    </source>
</evidence>
<gene>
    <name evidence="9" type="primary">argG</name>
    <name evidence="12" type="ORF">CXU22_02450</name>
</gene>
<dbReference type="PROSITE" id="PS00564">
    <property type="entry name" value="ARGININOSUCCIN_SYN_1"/>
    <property type="match status" value="1"/>
</dbReference>
<dbReference type="NCBIfam" id="TIGR00032">
    <property type="entry name" value="argG"/>
    <property type="match status" value="1"/>
</dbReference>
<comment type="caution">
    <text evidence="12">The sequence shown here is derived from an EMBL/GenBank/DDBJ whole genome shotgun (WGS) entry which is preliminary data.</text>
</comment>
<feature type="binding site" evidence="9">
    <location>
        <position position="114"/>
    </location>
    <ligand>
        <name>ATP</name>
        <dbReference type="ChEBI" id="CHEBI:30616"/>
    </ligand>
</feature>
<accession>A0A2N8HGP7</accession>
<dbReference type="RefSeq" id="WP_102712203.1">
    <property type="nucleotide sequence ID" value="NZ_CABMLK010000002.1"/>
</dbReference>
<evidence type="ECO:0000256" key="1">
    <source>
        <dbReference type="ARBA" id="ARBA00004967"/>
    </source>
</evidence>
<organism evidence="12 13">
    <name type="scientific">Akkermansia muciniphila</name>
    <dbReference type="NCBI Taxonomy" id="239935"/>
    <lineage>
        <taxon>Bacteria</taxon>
        <taxon>Pseudomonadati</taxon>
        <taxon>Verrucomicrobiota</taxon>
        <taxon>Verrucomicrobiia</taxon>
        <taxon>Verrucomicrobiales</taxon>
        <taxon>Akkermansiaceae</taxon>
        <taxon>Akkermansia</taxon>
    </lineage>
</organism>
<evidence type="ECO:0000313" key="13">
    <source>
        <dbReference type="Proteomes" id="UP000236000"/>
    </source>
</evidence>
<dbReference type="NCBIfam" id="NF001770">
    <property type="entry name" value="PRK00509.1"/>
    <property type="match status" value="1"/>
</dbReference>
<feature type="binding site" evidence="9">
    <location>
        <position position="120"/>
    </location>
    <ligand>
        <name>L-citrulline</name>
        <dbReference type="ChEBI" id="CHEBI:57743"/>
    </ligand>
</feature>
<dbReference type="Proteomes" id="UP000236000">
    <property type="component" value="Unassembled WGS sequence"/>
</dbReference>
<dbReference type="OrthoDB" id="9801641at2"/>
<comment type="subunit">
    <text evidence="2 9">Homotetramer.</text>
</comment>
<dbReference type="InterPro" id="IPR048268">
    <property type="entry name" value="Arginosuc_syn_C"/>
</dbReference>
<feature type="binding site" evidence="9">
    <location>
        <position position="121"/>
    </location>
    <ligand>
        <name>L-aspartate</name>
        <dbReference type="ChEBI" id="CHEBI:29991"/>
    </ligand>
</feature>
<dbReference type="UniPathway" id="UPA00068">
    <property type="reaction ID" value="UER00113"/>
</dbReference>
<dbReference type="PROSITE" id="PS00565">
    <property type="entry name" value="ARGININOSUCCIN_SYN_2"/>
    <property type="match status" value="1"/>
</dbReference>
<dbReference type="CDD" id="cd01999">
    <property type="entry name" value="ASS"/>
    <property type="match status" value="1"/>
</dbReference>
<feature type="domain" description="Arginosuccinate synthase-like N-terminal" evidence="10">
    <location>
        <begin position="2"/>
        <end position="167"/>
    </location>
</feature>
<comment type="pathway">
    <text evidence="1 9">Amino-acid biosynthesis; L-arginine biosynthesis; L-arginine from L-ornithine and carbamoyl phosphate: step 2/3.</text>
</comment>
<dbReference type="GO" id="GO:0006526">
    <property type="term" value="P:L-arginine biosynthetic process"/>
    <property type="evidence" value="ECO:0007669"/>
    <property type="project" value="UniProtKB-UniRule"/>
</dbReference>
<dbReference type="SUPFAM" id="SSF52402">
    <property type="entry name" value="Adenine nucleotide alpha hydrolases-like"/>
    <property type="match status" value="1"/>
</dbReference>
<feature type="binding site" evidence="9">
    <location>
        <position position="287"/>
    </location>
    <ligand>
        <name>L-citrulline</name>
        <dbReference type="ChEBI" id="CHEBI:57743"/>
    </ligand>
</feature>
<keyword evidence="4 9" id="KW-0055">Arginine biosynthesis</keyword>
<evidence type="ECO:0000256" key="4">
    <source>
        <dbReference type="ARBA" id="ARBA00022571"/>
    </source>
</evidence>
<evidence type="ECO:0000256" key="8">
    <source>
        <dbReference type="ARBA" id="ARBA00022840"/>
    </source>
</evidence>
<dbReference type="InterPro" id="IPR014729">
    <property type="entry name" value="Rossmann-like_a/b/a_fold"/>
</dbReference>
<feature type="binding site" evidence="9">
    <location>
        <position position="33"/>
    </location>
    <ligand>
        <name>ATP</name>
        <dbReference type="ChEBI" id="CHEBI:30616"/>
    </ligand>
</feature>
<evidence type="ECO:0000259" key="10">
    <source>
        <dbReference type="Pfam" id="PF00764"/>
    </source>
</evidence>
<dbReference type="Gene3D" id="3.90.1260.10">
    <property type="entry name" value="Argininosuccinate synthetase, chain A, domain 2"/>
    <property type="match status" value="1"/>
</dbReference>
<dbReference type="InterPro" id="IPR048267">
    <property type="entry name" value="Arginosuc_syn_N"/>
</dbReference>
<comment type="similarity">
    <text evidence="9">Belongs to the argininosuccinate synthase family. Type 1 subfamily.</text>
</comment>
<feature type="binding site" evidence="9">
    <location>
        <position position="177"/>
    </location>
    <ligand>
        <name>L-citrulline</name>
        <dbReference type="ChEBI" id="CHEBI:57743"/>
    </ligand>
</feature>
<dbReference type="Gene3D" id="3.40.50.620">
    <property type="entry name" value="HUPs"/>
    <property type="match status" value="1"/>
</dbReference>
<evidence type="ECO:0000256" key="6">
    <source>
        <dbReference type="ARBA" id="ARBA00022605"/>
    </source>
</evidence>
<evidence type="ECO:0000256" key="2">
    <source>
        <dbReference type="ARBA" id="ARBA00011881"/>
    </source>
</evidence>
<evidence type="ECO:0000256" key="7">
    <source>
        <dbReference type="ARBA" id="ARBA00022741"/>
    </source>
</evidence>
<name>A0A2N8HGP7_9BACT</name>
<feature type="binding site" evidence="9">
    <location>
        <position position="299"/>
    </location>
    <ligand>
        <name>L-citrulline</name>
        <dbReference type="ChEBI" id="CHEBI:57743"/>
    </ligand>
</feature>
<dbReference type="GO" id="GO:0000053">
    <property type="term" value="P:argininosuccinate metabolic process"/>
    <property type="evidence" value="ECO:0007669"/>
    <property type="project" value="TreeGrafter"/>
</dbReference>
<dbReference type="AlphaFoldDB" id="A0A2N8HGP7"/>
<comment type="catalytic activity">
    <reaction evidence="9">
        <text>L-citrulline + L-aspartate + ATP = 2-(N(omega)-L-arginino)succinate + AMP + diphosphate + H(+)</text>
        <dbReference type="Rhea" id="RHEA:10932"/>
        <dbReference type="ChEBI" id="CHEBI:15378"/>
        <dbReference type="ChEBI" id="CHEBI:29991"/>
        <dbReference type="ChEBI" id="CHEBI:30616"/>
        <dbReference type="ChEBI" id="CHEBI:33019"/>
        <dbReference type="ChEBI" id="CHEBI:57472"/>
        <dbReference type="ChEBI" id="CHEBI:57743"/>
        <dbReference type="ChEBI" id="CHEBI:456215"/>
        <dbReference type="EC" id="6.3.4.5"/>
    </reaction>
</comment>
<keyword evidence="9" id="KW-0963">Cytoplasm</keyword>
<evidence type="ECO:0000256" key="9">
    <source>
        <dbReference type="HAMAP-Rule" id="MF_00005"/>
    </source>
</evidence>
<feature type="domain" description="Arginosuccinate synthase C-terminal" evidence="11">
    <location>
        <begin position="176"/>
        <end position="420"/>
    </location>
</feature>
<dbReference type="InterPro" id="IPR001518">
    <property type="entry name" value="Arginosuc_synth"/>
</dbReference>
<reference evidence="12 13" key="1">
    <citation type="journal article" date="2017" name="BMC Genomics">
        <title>Genome sequencing of 39 Akkermansia muciniphila isolates reveals its population structure, genomic and functional diverisity, and global distribution in mammalian gut microbiotas.</title>
        <authorList>
            <person name="Guo X."/>
            <person name="Li S."/>
            <person name="Zhang J."/>
            <person name="Wu F."/>
            <person name="Li X."/>
            <person name="Wu D."/>
            <person name="Zhang M."/>
            <person name="Ou Z."/>
            <person name="Jie Z."/>
            <person name="Yan Q."/>
            <person name="Li P."/>
            <person name="Yi J."/>
            <person name="Peng Y."/>
        </authorList>
    </citation>
    <scope>NUCLEOTIDE SEQUENCE [LARGE SCALE GENOMIC DNA]</scope>
    <source>
        <strain evidence="12 13">GP24</strain>
    </source>
</reference>
<feature type="binding site" evidence="9">
    <location>
        <position position="120"/>
    </location>
    <ligand>
        <name>L-aspartate</name>
        <dbReference type="ChEBI" id="CHEBI:29991"/>
    </ligand>
</feature>
<keyword evidence="7 9" id="KW-0547">Nucleotide-binding</keyword>
<dbReference type="InterPro" id="IPR018223">
    <property type="entry name" value="Arginosuc_synth_CS"/>
</dbReference>
<dbReference type="GO" id="GO:0005524">
    <property type="term" value="F:ATP binding"/>
    <property type="evidence" value="ECO:0007669"/>
    <property type="project" value="UniProtKB-UniRule"/>
</dbReference>
<keyword evidence="6 9" id="KW-0028">Amino-acid biosynthesis</keyword>
<dbReference type="InterPro" id="IPR023434">
    <property type="entry name" value="Arginosuc_synth_type_1_subfam"/>
</dbReference>
<feature type="binding site" evidence="9">
    <location>
        <position position="124"/>
    </location>
    <ligand>
        <name>L-citrulline</name>
        <dbReference type="ChEBI" id="CHEBI:57743"/>
    </ligand>
</feature>
<dbReference type="EC" id="6.3.4.5" evidence="3 9"/>
<dbReference type="GO" id="GO:0005737">
    <property type="term" value="C:cytoplasm"/>
    <property type="evidence" value="ECO:0007669"/>
    <property type="project" value="UniProtKB-SubCell"/>
</dbReference>
<dbReference type="FunFam" id="3.90.1260.10:FF:000007">
    <property type="entry name" value="Argininosuccinate synthase"/>
    <property type="match status" value="1"/>
</dbReference>
<dbReference type="PANTHER" id="PTHR11587:SF2">
    <property type="entry name" value="ARGININOSUCCINATE SYNTHASE"/>
    <property type="match status" value="1"/>
</dbReference>
<evidence type="ECO:0000256" key="5">
    <source>
        <dbReference type="ARBA" id="ARBA00022598"/>
    </source>
</evidence>
<dbReference type="HAMAP" id="MF_00005">
    <property type="entry name" value="Arg_succ_synth_type1"/>
    <property type="match status" value="1"/>
</dbReference>
<dbReference type="GO" id="GO:0000050">
    <property type="term" value="P:urea cycle"/>
    <property type="evidence" value="ECO:0007669"/>
    <property type="project" value="TreeGrafter"/>
</dbReference>
<comment type="subcellular location">
    <subcellularLocation>
        <location evidence="9">Cytoplasm</location>
    </subcellularLocation>
</comment>